<dbReference type="InterPro" id="IPR012337">
    <property type="entry name" value="RNaseH-like_sf"/>
</dbReference>
<dbReference type="InterPro" id="IPR054722">
    <property type="entry name" value="PolX-like_BBD"/>
</dbReference>
<keyword evidence="5" id="KW-1185">Reference proteome</keyword>
<comment type="caution">
    <text evidence="4">The sequence shown here is derived from an EMBL/GenBank/DDBJ whole genome shotgun (WGS) entry which is preliminary data.</text>
</comment>
<evidence type="ECO:0000256" key="2">
    <source>
        <dbReference type="SAM" id="MobiDB-lite"/>
    </source>
</evidence>
<dbReference type="InterPro" id="IPR001584">
    <property type="entry name" value="Integrase_cat-core"/>
</dbReference>
<feature type="compositionally biased region" description="Polar residues" evidence="2">
    <location>
        <begin position="1"/>
        <end position="17"/>
    </location>
</feature>
<feature type="region of interest" description="Disordered" evidence="2">
    <location>
        <begin position="1"/>
        <end position="39"/>
    </location>
</feature>
<keyword evidence="1" id="KW-0645">Protease</keyword>
<dbReference type="Proteomes" id="UP001165121">
    <property type="component" value="Unassembled WGS sequence"/>
</dbReference>
<dbReference type="GO" id="GO:0003676">
    <property type="term" value="F:nucleic acid binding"/>
    <property type="evidence" value="ECO:0007669"/>
    <property type="project" value="InterPro"/>
</dbReference>
<dbReference type="Pfam" id="PF07727">
    <property type="entry name" value="RVT_2"/>
    <property type="match status" value="1"/>
</dbReference>
<dbReference type="InterPro" id="IPR013103">
    <property type="entry name" value="RVT_2"/>
</dbReference>
<dbReference type="GO" id="GO:0015074">
    <property type="term" value="P:DNA integration"/>
    <property type="evidence" value="ECO:0007669"/>
    <property type="project" value="InterPro"/>
</dbReference>
<dbReference type="GO" id="GO:0004190">
    <property type="term" value="F:aspartic-type endopeptidase activity"/>
    <property type="evidence" value="ECO:0007669"/>
    <property type="project" value="UniProtKB-KW"/>
</dbReference>
<name>A0A9W6XMI3_9STRA</name>
<keyword evidence="1" id="KW-0378">Hydrolase</keyword>
<feature type="compositionally biased region" description="Acidic residues" evidence="2">
    <location>
        <begin position="232"/>
        <end position="253"/>
    </location>
</feature>
<gene>
    <name evidence="4" type="ORF">Pfra01_001322700</name>
</gene>
<evidence type="ECO:0000259" key="3">
    <source>
        <dbReference type="PROSITE" id="PS50994"/>
    </source>
</evidence>
<proteinExistence type="predicted"/>
<feature type="domain" description="Integrase catalytic" evidence="3">
    <location>
        <begin position="457"/>
        <end position="605"/>
    </location>
</feature>
<feature type="compositionally biased region" description="Basic and acidic residues" evidence="2">
    <location>
        <begin position="100"/>
        <end position="109"/>
    </location>
</feature>
<dbReference type="EMBL" id="BSXT01001348">
    <property type="protein sequence ID" value="GMF41557.1"/>
    <property type="molecule type" value="Genomic_DNA"/>
</dbReference>
<accession>A0A9W6XMI3</accession>
<feature type="region of interest" description="Disordered" evidence="2">
    <location>
        <begin position="71"/>
        <end position="109"/>
    </location>
</feature>
<dbReference type="PANTHER" id="PTHR11439:SF463">
    <property type="entry name" value="REVERSE TRANSCRIPTASE TY1_COPIA-TYPE DOMAIN-CONTAINING PROTEIN"/>
    <property type="match status" value="1"/>
</dbReference>
<feature type="compositionally biased region" description="Acidic residues" evidence="2">
    <location>
        <begin position="86"/>
        <end position="99"/>
    </location>
</feature>
<dbReference type="PANTHER" id="PTHR11439">
    <property type="entry name" value="GAG-POL-RELATED RETROTRANSPOSON"/>
    <property type="match status" value="1"/>
</dbReference>
<dbReference type="SUPFAM" id="SSF53098">
    <property type="entry name" value="Ribonuclease H-like"/>
    <property type="match status" value="1"/>
</dbReference>
<reference evidence="4" key="1">
    <citation type="submission" date="2023-04" db="EMBL/GenBank/DDBJ databases">
        <title>Phytophthora fragariaefolia NBRC 109709.</title>
        <authorList>
            <person name="Ichikawa N."/>
            <person name="Sato H."/>
            <person name="Tonouchi N."/>
        </authorList>
    </citation>
    <scope>NUCLEOTIDE SEQUENCE</scope>
    <source>
        <strain evidence="4">NBRC 109709</strain>
    </source>
</reference>
<sequence length="1147" mass="125761">MANQLSHASSTTSQPRNRQGAAVAQGAPPSSVAAGSGQAAAGGIANIDPAVVAQIAAVGPALAAIATALSGQQPHEGTAQPRREPDEDAAAAEEGEDDATGDRDASDKKNGKIDLRNIKASAFSGAVRAGDFDAKARDFCDELDEQIADAQVLAGQVRSDEVKKTVLKYVPHRHGPALNPKNPGTFAGKSGIVRFECGGEGHTAAFHRKYLRNKPADKGSKEASAQLAGADNSEEDEVVETAGADVDDDEKEDDDRREGVRWSPTLLDSGASHHLTGQFDELKNKRECRPLVVRVADGHTVVATVVGDLKIEALVDDGKDACVVRDFVLENVYFVRNFPRTLMFISTLICTGHEIVFIPEGCSVLRGRHRKIACIAREVKGVYPLVTVQQVHSDEELRVAAALSVLGTDLESWHRRYGPIGLKTLKSMAKNKVVKGLRIAKSANPPTGIVCALNKATTRAPPKKRTSSAEVAESIVHADLSGPVGKSREGHRFFMVISWRGFVQVYPLKKKSEATSKMMVFLKLIERQAAVPASEIKIIRTDGGTEFLNRDFRRLVQSQGIAQEDTARYSSYQNGVAARAVRTVTEMASALLADSGMLHSMWADAQARCISEKPNNETWRSDHSACAFVGCMDEVKGYKVRFPGPGSPVIEANDARLIDRMFHELRDVGEEDPNDFVVNDDDGPRAQKTEHVSVSTGRRRSKRIASQSVTQAAAFAVLGEVQRQPLNIAEARRSPQWAEWNRAISEEVQALFENGIFEWVHAPPNTVVLDHTIQFRLKTGARGEIVRQAGREWNIERDAFLRSYGLKPTNVDACLYFAYVKNSLLLVCLYVDDLLVAHTNETRLNHLMSSLKEKYGIKDLGEPDQFLGMRVERPGPSTVLLSQEAYANEVLHRFAMDGARPQRTPMVPNTRLDECPDGPTREEVLMMPRMPYREAVGALMYLARVTRPDISFTVSQLARHSARPRKVAWDAAKFLFRYLNSTKNPRLHLAPNGEEIIVKSDADWANDKGDRKPISGLVMFLFGCPIAWSNKKQTGVAKSSTAAEYIASDDAVEDGELTKMLVSQVLRKDVPLVLAIDSQPAIARLRRRGLSDKQKTVDVRFKAVKGLLHAGEIAVKYLPTGDMPADVLTKSLGSVQYEHKRALCGHR</sequence>
<protein>
    <submittedName>
        <fullName evidence="4">Unnamed protein product</fullName>
    </submittedName>
</protein>
<dbReference type="Gene3D" id="3.30.420.10">
    <property type="entry name" value="Ribonuclease H-like superfamily/Ribonuclease H"/>
    <property type="match status" value="1"/>
</dbReference>
<organism evidence="4 5">
    <name type="scientific">Phytophthora fragariaefolia</name>
    <dbReference type="NCBI Taxonomy" id="1490495"/>
    <lineage>
        <taxon>Eukaryota</taxon>
        <taxon>Sar</taxon>
        <taxon>Stramenopiles</taxon>
        <taxon>Oomycota</taxon>
        <taxon>Peronosporomycetes</taxon>
        <taxon>Peronosporales</taxon>
        <taxon>Peronosporaceae</taxon>
        <taxon>Phytophthora</taxon>
    </lineage>
</organism>
<dbReference type="InterPro" id="IPR036397">
    <property type="entry name" value="RNaseH_sf"/>
</dbReference>
<dbReference type="OrthoDB" id="111524at2759"/>
<feature type="compositionally biased region" description="Low complexity" evidence="2">
    <location>
        <begin position="19"/>
        <end position="39"/>
    </location>
</feature>
<dbReference type="PROSITE" id="PS50994">
    <property type="entry name" value="INTEGRASE"/>
    <property type="match status" value="1"/>
</dbReference>
<evidence type="ECO:0000313" key="5">
    <source>
        <dbReference type="Proteomes" id="UP001165121"/>
    </source>
</evidence>
<evidence type="ECO:0000256" key="1">
    <source>
        <dbReference type="ARBA" id="ARBA00022750"/>
    </source>
</evidence>
<evidence type="ECO:0000313" key="4">
    <source>
        <dbReference type="EMBL" id="GMF41557.1"/>
    </source>
</evidence>
<dbReference type="Pfam" id="PF22936">
    <property type="entry name" value="Pol_BBD"/>
    <property type="match status" value="1"/>
</dbReference>
<dbReference type="SUPFAM" id="SSF56672">
    <property type="entry name" value="DNA/RNA polymerases"/>
    <property type="match status" value="1"/>
</dbReference>
<dbReference type="InterPro" id="IPR043502">
    <property type="entry name" value="DNA/RNA_pol_sf"/>
</dbReference>
<dbReference type="CDD" id="cd09272">
    <property type="entry name" value="RNase_HI_RT_Ty1"/>
    <property type="match status" value="1"/>
</dbReference>
<keyword evidence="1" id="KW-0064">Aspartyl protease</keyword>
<feature type="region of interest" description="Disordered" evidence="2">
    <location>
        <begin position="215"/>
        <end position="263"/>
    </location>
</feature>
<dbReference type="AlphaFoldDB" id="A0A9W6XMI3"/>